<evidence type="ECO:0000313" key="3">
    <source>
        <dbReference type="Proteomes" id="UP001500620"/>
    </source>
</evidence>
<keyword evidence="3" id="KW-1185">Reference proteome</keyword>
<dbReference type="Proteomes" id="UP001500620">
    <property type="component" value="Unassembled WGS sequence"/>
</dbReference>
<proteinExistence type="predicted"/>
<feature type="compositionally biased region" description="Gly residues" evidence="1">
    <location>
        <begin position="136"/>
        <end position="147"/>
    </location>
</feature>
<gene>
    <name evidence="2" type="ORF">GCM10022255_048700</name>
</gene>
<accession>A0ABP8DC11</accession>
<comment type="caution">
    <text evidence="2">The sequence shown here is derived from an EMBL/GenBank/DDBJ whole genome shotgun (WGS) entry which is preliminary data.</text>
</comment>
<evidence type="ECO:0000313" key="2">
    <source>
        <dbReference type="EMBL" id="GAA4252369.1"/>
    </source>
</evidence>
<feature type="compositionally biased region" description="Low complexity" evidence="1">
    <location>
        <begin position="26"/>
        <end position="57"/>
    </location>
</feature>
<organism evidence="2 3">
    <name type="scientific">Dactylosporangium darangshiense</name>
    <dbReference type="NCBI Taxonomy" id="579108"/>
    <lineage>
        <taxon>Bacteria</taxon>
        <taxon>Bacillati</taxon>
        <taxon>Actinomycetota</taxon>
        <taxon>Actinomycetes</taxon>
        <taxon>Micromonosporales</taxon>
        <taxon>Micromonosporaceae</taxon>
        <taxon>Dactylosporangium</taxon>
    </lineage>
</organism>
<reference evidence="3" key="1">
    <citation type="journal article" date="2019" name="Int. J. Syst. Evol. Microbiol.">
        <title>The Global Catalogue of Microorganisms (GCM) 10K type strain sequencing project: providing services to taxonomists for standard genome sequencing and annotation.</title>
        <authorList>
            <consortium name="The Broad Institute Genomics Platform"/>
            <consortium name="The Broad Institute Genome Sequencing Center for Infectious Disease"/>
            <person name="Wu L."/>
            <person name="Ma J."/>
        </authorList>
    </citation>
    <scope>NUCLEOTIDE SEQUENCE [LARGE SCALE GENOMIC DNA]</scope>
    <source>
        <strain evidence="3">JCM 17441</strain>
    </source>
</reference>
<sequence length="457" mass="46136">MAEAPQAPTPPPHPTADGAIPPTSPVPAASPGVPAGTSGNAGHSPAAADATPGDTASEPPDATRGGTAGAPPDATQGDTAGAPPDDAAQPAPGDTASASPGGVPGVSPGDTRGAALAAEPSPAERDAGTGMSGAAAAGGGDSPGGAGARQRPRSRSARDRARRRAVRAHAAQAGVAYSVAARQLAAAGLSPGELLGNAGRTVYPVALARGRWSIVAREERTAADKLSTTRTAARLPAGRARHLSDRFPPGEAAGIAFYGGELRAELLAMVYLVAAHEAPGLVPPPLDLAWTAELGEETAVDTACADLDRAARTMLEDRAAQRWHRIDAALTAAQHHPEPATRYAADLLTLAHRRLTTPTEAPNGDPQVPPAPWLGVRQTLDALLVVAEDGHAPGTRIRLPGKGPRREGTVIGAHWAPSGSPIAYDIALDDDPTTRTVLPPDMVVLPAQESDAPALTH</sequence>
<name>A0ABP8DC11_9ACTN</name>
<feature type="region of interest" description="Disordered" evidence="1">
    <location>
        <begin position="1"/>
        <end position="167"/>
    </location>
</feature>
<dbReference type="EMBL" id="BAABAT010000013">
    <property type="protein sequence ID" value="GAA4252369.1"/>
    <property type="molecule type" value="Genomic_DNA"/>
</dbReference>
<evidence type="ECO:0000256" key="1">
    <source>
        <dbReference type="SAM" id="MobiDB-lite"/>
    </source>
</evidence>
<feature type="compositionally biased region" description="Basic residues" evidence="1">
    <location>
        <begin position="150"/>
        <end position="167"/>
    </location>
</feature>
<protein>
    <submittedName>
        <fullName evidence="2">Uncharacterized protein</fullName>
    </submittedName>
</protein>
<feature type="compositionally biased region" description="Low complexity" evidence="1">
    <location>
        <begin position="76"/>
        <end position="109"/>
    </location>
</feature>